<proteinExistence type="predicted"/>
<dbReference type="GO" id="GO:0008270">
    <property type="term" value="F:zinc ion binding"/>
    <property type="evidence" value="ECO:0007669"/>
    <property type="project" value="UniProtKB-KW"/>
</dbReference>
<accession>A0A381UGY9</accession>
<gene>
    <name evidence="2" type="ORF">METZ01_LOCUS80098</name>
</gene>
<dbReference type="InterPro" id="IPR011042">
    <property type="entry name" value="6-blade_b-propeller_TolB-like"/>
</dbReference>
<dbReference type="EMBL" id="UINC01006391">
    <property type="protein sequence ID" value="SVA27244.1"/>
    <property type="molecule type" value="Genomic_DNA"/>
</dbReference>
<dbReference type="PROSITE" id="PS51125">
    <property type="entry name" value="NHL"/>
    <property type="match status" value="4"/>
</dbReference>
<dbReference type="InterPro" id="IPR001258">
    <property type="entry name" value="NHL_repeat"/>
</dbReference>
<keyword evidence="1" id="KW-0677">Repeat</keyword>
<dbReference type="Gene3D" id="2.120.10.30">
    <property type="entry name" value="TolB, C-terminal domain"/>
    <property type="match status" value="1"/>
</dbReference>
<evidence type="ECO:0008006" key="3">
    <source>
        <dbReference type="Google" id="ProtNLM"/>
    </source>
</evidence>
<evidence type="ECO:0000313" key="2">
    <source>
        <dbReference type="EMBL" id="SVA27244.1"/>
    </source>
</evidence>
<sequence>MESSQNHKLKYCLTLGIVAMEGRGFEYPSDAIIAEKGHIYVTNKSRDYGERGVRITVLDFDSHYYGTFGHYGFGEGNLISPSGITADSDGSIYVADDYTNFVTSFDLDGNFKHRWGTKGSNNGELHGPSGIASDSRGHIYISDTRNHRIQKFTTSGEFISSFGTLGTGDGELNLPWGLDVSNSGEIHVADWGNNRIQKFSSDGDFIELNDFGDDCESRLNHPSSVAVDGDGNQYIADWGNESVKVFDASGLFLQETRGEATLSKWASEFLETNKEEGLSRKSADLEALGSIPESKDPHTISAHIEKFFWSPVSVKLQGADYLFVTESNRHRIQVYSLDSR</sequence>
<protein>
    <recommendedName>
        <fullName evidence="3">SMP-30/Gluconolactonase/LRE-like region domain-containing protein</fullName>
    </recommendedName>
</protein>
<name>A0A381UGY9_9ZZZZ</name>
<dbReference type="CDD" id="cd05819">
    <property type="entry name" value="NHL"/>
    <property type="match status" value="1"/>
</dbReference>
<dbReference type="AlphaFoldDB" id="A0A381UGY9"/>
<dbReference type="SUPFAM" id="SSF101898">
    <property type="entry name" value="NHL repeat"/>
    <property type="match status" value="1"/>
</dbReference>
<organism evidence="2">
    <name type="scientific">marine metagenome</name>
    <dbReference type="NCBI Taxonomy" id="408172"/>
    <lineage>
        <taxon>unclassified sequences</taxon>
        <taxon>metagenomes</taxon>
        <taxon>ecological metagenomes</taxon>
    </lineage>
</organism>
<evidence type="ECO:0000256" key="1">
    <source>
        <dbReference type="ARBA" id="ARBA00022737"/>
    </source>
</evidence>
<dbReference type="PANTHER" id="PTHR24104">
    <property type="entry name" value="E3 UBIQUITIN-PROTEIN LIGASE NHLRC1-RELATED"/>
    <property type="match status" value="1"/>
</dbReference>
<dbReference type="InterPro" id="IPR050952">
    <property type="entry name" value="TRIM-NHL_E3_ligases"/>
</dbReference>
<dbReference type="PANTHER" id="PTHR24104:SF25">
    <property type="entry name" value="PROTEIN LIN-41"/>
    <property type="match status" value="1"/>
</dbReference>
<dbReference type="Gene3D" id="2.40.10.500">
    <property type="match status" value="1"/>
</dbReference>
<reference evidence="2" key="1">
    <citation type="submission" date="2018-05" db="EMBL/GenBank/DDBJ databases">
        <authorList>
            <person name="Lanie J.A."/>
            <person name="Ng W.-L."/>
            <person name="Kazmierczak K.M."/>
            <person name="Andrzejewski T.M."/>
            <person name="Davidsen T.M."/>
            <person name="Wayne K.J."/>
            <person name="Tettelin H."/>
            <person name="Glass J.I."/>
            <person name="Rusch D."/>
            <person name="Podicherti R."/>
            <person name="Tsui H.-C.T."/>
            <person name="Winkler M.E."/>
        </authorList>
    </citation>
    <scope>NUCLEOTIDE SEQUENCE</scope>
</reference>
<dbReference type="Pfam" id="PF01436">
    <property type="entry name" value="NHL"/>
    <property type="match status" value="2"/>
</dbReference>